<dbReference type="HOGENOM" id="CLU_145407_4_1_6"/>
<evidence type="ECO:0000259" key="1">
    <source>
        <dbReference type="Pfam" id="PF07045"/>
    </source>
</evidence>
<sequence length="96" mass="10341">MTAYVHVNLRIKDPARQAALAPRFQAALQAAGGRILHFGPVAQVLEGDVAPLPMAGIFEFATLADALAFYRSAEYAPIKLEREAAQEARMFVVDAG</sequence>
<evidence type="ECO:0000313" key="3">
    <source>
        <dbReference type="Proteomes" id="UP000027987"/>
    </source>
</evidence>
<dbReference type="Pfam" id="PF07045">
    <property type="entry name" value="DUF1330"/>
    <property type="match status" value="1"/>
</dbReference>
<keyword evidence="3" id="KW-1185">Reference proteome</keyword>
<dbReference type="InterPro" id="IPR011008">
    <property type="entry name" value="Dimeric_a/b-barrel"/>
</dbReference>
<proteinExistence type="predicted"/>
<feature type="domain" description="DUF1330" evidence="1">
    <location>
        <begin position="2"/>
        <end position="94"/>
    </location>
</feature>
<dbReference type="PATRIC" id="fig|1217721.7.peg.3539"/>
<organism evidence="2 3">
    <name type="scientific">Dyella japonica A8</name>
    <dbReference type="NCBI Taxonomy" id="1217721"/>
    <lineage>
        <taxon>Bacteria</taxon>
        <taxon>Pseudomonadati</taxon>
        <taxon>Pseudomonadota</taxon>
        <taxon>Gammaproteobacteria</taxon>
        <taxon>Lysobacterales</taxon>
        <taxon>Rhodanobacteraceae</taxon>
        <taxon>Dyella</taxon>
    </lineage>
</organism>
<dbReference type="AlphaFoldDB" id="A0A075K599"/>
<protein>
    <recommendedName>
        <fullName evidence="1">DUF1330 domain-containing protein</fullName>
    </recommendedName>
</protein>
<dbReference type="EMBL" id="CP008884">
    <property type="protein sequence ID" value="AIF48857.1"/>
    <property type="molecule type" value="Genomic_DNA"/>
</dbReference>
<gene>
    <name evidence="2" type="ORF">HY57_17230</name>
</gene>
<dbReference type="RefSeq" id="WP_019466873.1">
    <property type="nucleotide sequence ID" value="NZ_ALOY01000179.1"/>
</dbReference>
<dbReference type="PANTHER" id="PTHR41521:SF4">
    <property type="entry name" value="BLR0684 PROTEIN"/>
    <property type="match status" value="1"/>
</dbReference>
<dbReference type="Gene3D" id="3.30.70.100">
    <property type="match status" value="1"/>
</dbReference>
<dbReference type="PANTHER" id="PTHR41521">
    <property type="match status" value="1"/>
</dbReference>
<dbReference type="InterPro" id="IPR010753">
    <property type="entry name" value="DUF1330"/>
</dbReference>
<dbReference type="OrthoDB" id="516779at2"/>
<evidence type="ECO:0000313" key="2">
    <source>
        <dbReference type="EMBL" id="AIF48857.1"/>
    </source>
</evidence>
<dbReference type="KEGG" id="dja:HY57_17230"/>
<reference evidence="2 3" key="1">
    <citation type="submission" date="2014-07" db="EMBL/GenBank/DDBJ databases">
        <title>Complete Genome Sequence of Dyella japonica Strain A8 Isolated from Malaysian Tropical Soil.</title>
        <authorList>
            <person name="Hui R.K.H."/>
            <person name="Chen J.-W."/>
            <person name="Chan K.-G."/>
            <person name="Leung F.C.C."/>
        </authorList>
    </citation>
    <scope>NUCLEOTIDE SEQUENCE [LARGE SCALE GENOMIC DNA]</scope>
    <source>
        <strain evidence="2 3">A8</strain>
    </source>
</reference>
<name>A0A075K599_9GAMM</name>
<accession>A0A075K599</accession>
<dbReference type="SUPFAM" id="SSF54909">
    <property type="entry name" value="Dimeric alpha+beta barrel"/>
    <property type="match status" value="1"/>
</dbReference>
<dbReference type="Proteomes" id="UP000027987">
    <property type="component" value="Chromosome"/>
</dbReference>